<reference evidence="2 3" key="2">
    <citation type="submission" date="2019-09" db="EMBL/GenBank/DDBJ databases">
        <title>Mesorhizobium sp. MaA-C15 isolated from Microcystis aeruginosa.</title>
        <authorList>
            <person name="Jeong S.E."/>
            <person name="Jin H.M."/>
            <person name="Jeon C.O."/>
        </authorList>
    </citation>
    <scope>NUCLEOTIDE SEQUENCE [LARGE SCALE GENOMIC DNA]</scope>
    <source>
        <strain evidence="2 3">MaA-C15</strain>
    </source>
</reference>
<sequence>MGWLDRLKRGAAPGDPMAAALAAARAGDYATALSIWEPMARAGNARAQNNIAACFSGGHGVNENAELAAQWLALSAASGDPVGQRNLATLHFRGEGVAQDDDEAIRLYRLAAGQGDATAQDMLSWMLAEQGAYEEARAFAEKAAAQGIAASMTRLGNLYYNALGVGRDAVLAVQWWEKAAPLGDADAQAMLGAAYLTSGGVAADPLTAMTWLLRARKGGSVLAHKFIAAATAQLSPEQREEAERQAAQPLQHAGLP</sequence>
<dbReference type="SMART" id="SM00671">
    <property type="entry name" value="SEL1"/>
    <property type="match status" value="5"/>
</dbReference>
<dbReference type="OrthoDB" id="9797030at2"/>
<accession>A0A5D4GW30</accession>
<dbReference type="PANTHER" id="PTHR11102:SF160">
    <property type="entry name" value="ERAD-ASSOCIATED E3 UBIQUITIN-PROTEIN LIGASE COMPONENT HRD3"/>
    <property type="match status" value="1"/>
</dbReference>
<keyword evidence="3" id="KW-1185">Reference proteome</keyword>
<evidence type="ECO:0000313" key="3">
    <source>
        <dbReference type="Proteomes" id="UP000323258"/>
    </source>
</evidence>
<reference evidence="2 3" key="1">
    <citation type="submission" date="2019-08" db="EMBL/GenBank/DDBJ databases">
        <authorList>
            <person name="Seo Y.L."/>
        </authorList>
    </citation>
    <scope>NUCLEOTIDE SEQUENCE [LARGE SCALE GENOMIC DNA]</scope>
    <source>
        <strain evidence="2 3">MaA-C15</strain>
    </source>
</reference>
<evidence type="ECO:0000313" key="2">
    <source>
        <dbReference type="EMBL" id="TYR30710.1"/>
    </source>
</evidence>
<gene>
    <name evidence="2" type="ORF">FY036_18560</name>
</gene>
<comment type="caution">
    <text evidence="2">The sequence shown here is derived from an EMBL/GenBank/DDBJ whole genome shotgun (WGS) entry which is preliminary data.</text>
</comment>
<dbReference type="InterPro" id="IPR006597">
    <property type="entry name" value="Sel1-like"/>
</dbReference>
<evidence type="ECO:0000256" key="1">
    <source>
        <dbReference type="SAM" id="MobiDB-lite"/>
    </source>
</evidence>
<protein>
    <submittedName>
        <fullName evidence="2">Sel1 repeat family protein</fullName>
    </submittedName>
</protein>
<dbReference type="InterPro" id="IPR050767">
    <property type="entry name" value="Sel1_AlgK"/>
</dbReference>
<dbReference type="Pfam" id="PF08238">
    <property type="entry name" value="Sel1"/>
    <property type="match status" value="5"/>
</dbReference>
<dbReference type="Proteomes" id="UP000323258">
    <property type="component" value="Unassembled WGS sequence"/>
</dbReference>
<dbReference type="SUPFAM" id="SSF81901">
    <property type="entry name" value="HCP-like"/>
    <property type="match status" value="1"/>
</dbReference>
<name>A0A5D4GW30_9HYPH</name>
<dbReference type="RefSeq" id="WP_148916246.1">
    <property type="nucleotide sequence ID" value="NZ_VSZS01000066.1"/>
</dbReference>
<dbReference type="PANTHER" id="PTHR11102">
    <property type="entry name" value="SEL-1-LIKE PROTEIN"/>
    <property type="match status" value="1"/>
</dbReference>
<feature type="region of interest" description="Disordered" evidence="1">
    <location>
        <begin position="234"/>
        <end position="256"/>
    </location>
</feature>
<organism evidence="2 3">
    <name type="scientific">Neoaquamicrobium microcysteis</name>
    <dbReference type="NCBI Taxonomy" id="2682781"/>
    <lineage>
        <taxon>Bacteria</taxon>
        <taxon>Pseudomonadati</taxon>
        <taxon>Pseudomonadota</taxon>
        <taxon>Alphaproteobacteria</taxon>
        <taxon>Hyphomicrobiales</taxon>
        <taxon>Phyllobacteriaceae</taxon>
        <taxon>Neoaquamicrobium</taxon>
    </lineage>
</organism>
<dbReference type="EMBL" id="VSZS01000066">
    <property type="protein sequence ID" value="TYR30710.1"/>
    <property type="molecule type" value="Genomic_DNA"/>
</dbReference>
<proteinExistence type="predicted"/>
<dbReference type="AlphaFoldDB" id="A0A5D4GW30"/>
<dbReference type="Gene3D" id="1.25.40.10">
    <property type="entry name" value="Tetratricopeptide repeat domain"/>
    <property type="match status" value="2"/>
</dbReference>
<dbReference type="InterPro" id="IPR011990">
    <property type="entry name" value="TPR-like_helical_dom_sf"/>
</dbReference>